<dbReference type="NCBIfam" id="NF046112">
    <property type="entry name" value="MSMEG_6209_Nter"/>
    <property type="match status" value="1"/>
</dbReference>
<proteinExistence type="predicted"/>
<dbReference type="RefSeq" id="WP_153684611.1">
    <property type="nucleotide sequence ID" value="NZ_WJIF01000004.1"/>
</dbReference>
<sequence length="73" mass="8089">MGSGTSRPEDSEQRSVDEVIGRLSEKYPDIDPALIQGIVAEEHEAFDGRPVRDFVPVLVEKKAKQRVKALARA</sequence>
<dbReference type="AlphaFoldDB" id="A0A6I2F8R3"/>
<evidence type="ECO:0000313" key="2">
    <source>
        <dbReference type="Proteomes" id="UP000431080"/>
    </source>
</evidence>
<dbReference type="Gene3D" id="1.10.8.1060">
    <property type="entry name" value="Corynebacterium glutamicum thioredoxin-dependent arsenate reductase, N-terminal domain"/>
    <property type="match status" value="1"/>
</dbReference>
<accession>A0A6I2F8R3</accession>
<dbReference type="EMBL" id="WJIF01000004">
    <property type="protein sequence ID" value="MRG60167.1"/>
    <property type="molecule type" value="Genomic_DNA"/>
</dbReference>
<name>A0A6I2F8R3_9MICO</name>
<organism evidence="1 2">
    <name type="scientific">Agromyces agglutinans</name>
    <dbReference type="NCBI Taxonomy" id="2662258"/>
    <lineage>
        <taxon>Bacteria</taxon>
        <taxon>Bacillati</taxon>
        <taxon>Actinomycetota</taxon>
        <taxon>Actinomycetes</taxon>
        <taxon>Micrococcales</taxon>
        <taxon>Microbacteriaceae</taxon>
        <taxon>Agromyces</taxon>
    </lineage>
</organism>
<keyword evidence="2" id="KW-1185">Reference proteome</keyword>
<evidence type="ECO:0000313" key="1">
    <source>
        <dbReference type="EMBL" id="MRG60167.1"/>
    </source>
</evidence>
<reference evidence="1 2" key="1">
    <citation type="submission" date="2019-10" db="EMBL/GenBank/DDBJ databases">
        <authorList>
            <person name="Nie G."/>
            <person name="Ming H."/>
            <person name="Yi B."/>
        </authorList>
    </citation>
    <scope>NUCLEOTIDE SEQUENCE [LARGE SCALE GENOMIC DNA]</scope>
    <source>
        <strain evidence="1 2">CFH 90414</strain>
    </source>
</reference>
<dbReference type="Proteomes" id="UP000431080">
    <property type="component" value="Unassembled WGS sequence"/>
</dbReference>
<gene>
    <name evidence="1" type="ORF">GE115_09845</name>
</gene>
<comment type="caution">
    <text evidence="1">The sequence shown here is derived from an EMBL/GenBank/DDBJ whole genome shotgun (WGS) entry which is preliminary data.</text>
</comment>
<protein>
    <submittedName>
        <fullName evidence="1">Uncharacterized protein</fullName>
    </submittedName>
</protein>